<keyword evidence="4" id="KW-1185">Reference proteome</keyword>
<dbReference type="Gene3D" id="3.10.180.10">
    <property type="entry name" value="2,3-Dihydroxybiphenyl 1,2-Dioxygenase, domain 1"/>
    <property type="match status" value="1"/>
</dbReference>
<dbReference type="Pfam" id="PF00903">
    <property type="entry name" value="Glyoxalase"/>
    <property type="match status" value="1"/>
</dbReference>
<evidence type="ECO:0000256" key="1">
    <source>
        <dbReference type="SAM" id="MobiDB-lite"/>
    </source>
</evidence>
<proteinExistence type="predicted"/>
<accession>A0AA50KQ43</accession>
<protein>
    <submittedName>
        <fullName evidence="3">VOC family protein</fullName>
    </submittedName>
</protein>
<reference evidence="3 4" key="1">
    <citation type="submission" date="2023-02" db="EMBL/GenBank/DDBJ databases">
        <title>Complete genome sequence of a novel bacterium Oceanimonas sp. NTOU-MSR1 isolated from marine coast sediment.</title>
        <authorList>
            <person name="Yang H.-T."/>
            <person name="Chen Y.-L."/>
            <person name="Ho Y.-N."/>
        </authorList>
    </citation>
    <scope>NUCLEOTIDE SEQUENCE [LARGE SCALE GENOMIC DNA]</scope>
    <source>
        <strain evidence="3 4">NTOU-MSR1</strain>
    </source>
</reference>
<dbReference type="InterPro" id="IPR052393">
    <property type="entry name" value="Cadmium-induced_rsp"/>
</dbReference>
<organism evidence="3 4">
    <name type="scientific">Oceanimonas pelagia</name>
    <dbReference type="NCBI Taxonomy" id="3028314"/>
    <lineage>
        <taxon>Bacteria</taxon>
        <taxon>Pseudomonadati</taxon>
        <taxon>Pseudomonadota</taxon>
        <taxon>Gammaproteobacteria</taxon>
        <taxon>Aeromonadales</taxon>
        <taxon>Aeromonadaceae</taxon>
        <taxon>Oceanimonas</taxon>
    </lineage>
</organism>
<evidence type="ECO:0000313" key="4">
    <source>
        <dbReference type="Proteomes" id="UP001223802"/>
    </source>
</evidence>
<sequence>MAHIHYPRLTHLALHVRDLDACLRFYHDFCGMKETHRRQSGPQTIVWLAEPGRERDFVFVLMNGGEDLHLGERDYRHFGFALQSRAAVDALAERAGQAGCLLWPPRNEPFPVGYYCGVKDPNGNQVEFSFGQPLGPAAGPSPAQTQSQSQ</sequence>
<dbReference type="GO" id="GO:0046686">
    <property type="term" value="P:response to cadmium ion"/>
    <property type="evidence" value="ECO:0007669"/>
    <property type="project" value="TreeGrafter"/>
</dbReference>
<dbReference type="InterPro" id="IPR037523">
    <property type="entry name" value="VOC_core"/>
</dbReference>
<dbReference type="EMBL" id="CP118224">
    <property type="protein sequence ID" value="WMC10997.1"/>
    <property type="molecule type" value="Genomic_DNA"/>
</dbReference>
<dbReference type="CDD" id="cd06587">
    <property type="entry name" value="VOC"/>
    <property type="match status" value="1"/>
</dbReference>
<dbReference type="RefSeq" id="WP_306762249.1">
    <property type="nucleotide sequence ID" value="NZ_CP118224.1"/>
</dbReference>
<dbReference type="PROSITE" id="PS51819">
    <property type="entry name" value="VOC"/>
    <property type="match status" value="1"/>
</dbReference>
<dbReference type="SUPFAM" id="SSF54593">
    <property type="entry name" value="Glyoxalase/Bleomycin resistance protein/Dihydroxybiphenyl dioxygenase"/>
    <property type="match status" value="1"/>
</dbReference>
<gene>
    <name evidence="3" type="ORF">PU634_01130</name>
</gene>
<dbReference type="Proteomes" id="UP001223802">
    <property type="component" value="Chromosome"/>
</dbReference>
<evidence type="ECO:0000313" key="3">
    <source>
        <dbReference type="EMBL" id="WMC10997.1"/>
    </source>
</evidence>
<dbReference type="InterPro" id="IPR029068">
    <property type="entry name" value="Glyas_Bleomycin-R_OHBP_Dase"/>
</dbReference>
<dbReference type="KEGG" id="ope:PU634_01130"/>
<evidence type="ECO:0000259" key="2">
    <source>
        <dbReference type="PROSITE" id="PS51819"/>
    </source>
</evidence>
<dbReference type="AlphaFoldDB" id="A0AA50KQ43"/>
<feature type="region of interest" description="Disordered" evidence="1">
    <location>
        <begin position="129"/>
        <end position="150"/>
    </location>
</feature>
<name>A0AA50KQ43_9GAMM</name>
<dbReference type="PANTHER" id="PTHR41294">
    <property type="entry name" value="CADMIUM-INDUCED PROTEIN CADI"/>
    <property type="match status" value="1"/>
</dbReference>
<dbReference type="InterPro" id="IPR004360">
    <property type="entry name" value="Glyas_Fos-R_dOase_dom"/>
</dbReference>
<feature type="domain" description="VOC" evidence="2">
    <location>
        <begin position="8"/>
        <end position="131"/>
    </location>
</feature>
<dbReference type="PANTHER" id="PTHR41294:SF1">
    <property type="entry name" value="CADMIUM-INDUCED PROTEIN CADI"/>
    <property type="match status" value="1"/>
</dbReference>